<dbReference type="InParanoid" id="E4ZT88"/>
<gene>
    <name evidence="1" type="ORF">LEMA_P119170.1</name>
</gene>
<dbReference type="Proteomes" id="UP000002668">
    <property type="component" value="Genome"/>
</dbReference>
<name>E4ZT88_LEPMJ</name>
<accession>E4ZT88</accession>
<dbReference type="EMBL" id="FP929124">
    <property type="protein sequence ID" value="CBX90030.1"/>
    <property type="molecule type" value="Genomic_DNA"/>
</dbReference>
<dbReference type="VEuPathDB" id="FungiDB:LEMA_P119170.1"/>
<organism evidence="2">
    <name type="scientific">Leptosphaeria maculans (strain JN3 / isolate v23.1.3 / race Av1-4-5-6-7-8)</name>
    <name type="common">Blackleg fungus</name>
    <name type="synonym">Phoma lingam</name>
    <dbReference type="NCBI Taxonomy" id="985895"/>
    <lineage>
        <taxon>Eukaryota</taxon>
        <taxon>Fungi</taxon>
        <taxon>Dikarya</taxon>
        <taxon>Ascomycota</taxon>
        <taxon>Pezizomycotina</taxon>
        <taxon>Dothideomycetes</taxon>
        <taxon>Pleosporomycetidae</taxon>
        <taxon>Pleosporales</taxon>
        <taxon>Pleosporineae</taxon>
        <taxon>Leptosphaeriaceae</taxon>
        <taxon>Plenodomus</taxon>
        <taxon>Plenodomus lingam/Leptosphaeria maculans species complex</taxon>
    </lineage>
</organism>
<sequence>MHVFGKTFPGKMQHIAWPDHIVGIDKEVGFKIKESVKEAVKGQIGESMKKVAERVDNGEVHKWRQEIGKRLG</sequence>
<dbReference type="HOGENOM" id="CLU_2722666_0_0_1"/>
<evidence type="ECO:0000313" key="1">
    <source>
        <dbReference type="EMBL" id="CBX90030.1"/>
    </source>
</evidence>
<protein>
    <submittedName>
        <fullName evidence="1">Predicted protein</fullName>
    </submittedName>
</protein>
<proteinExistence type="predicted"/>
<evidence type="ECO:0000313" key="2">
    <source>
        <dbReference type="Proteomes" id="UP000002668"/>
    </source>
</evidence>
<dbReference type="AlphaFoldDB" id="E4ZT88"/>
<keyword evidence="2" id="KW-1185">Reference proteome</keyword>
<reference evidence="2" key="1">
    <citation type="journal article" date="2011" name="Nat. Commun.">
        <title>Effector diversification within compartments of the Leptosphaeria maculans genome affected by Repeat-Induced Point mutations.</title>
        <authorList>
            <person name="Rouxel T."/>
            <person name="Grandaubert J."/>
            <person name="Hane J.K."/>
            <person name="Hoede C."/>
            <person name="van de Wouw A.P."/>
            <person name="Couloux A."/>
            <person name="Dominguez V."/>
            <person name="Anthouard V."/>
            <person name="Bally P."/>
            <person name="Bourras S."/>
            <person name="Cozijnsen A.J."/>
            <person name="Ciuffetti L.M."/>
            <person name="Degrave A."/>
            <person name="Dilmaghani A."/>
            <person name="Duret L."/>
            <person name="Fudal I."/>
            <person name="Goodwin S.B."/>
            <person name="Gout L."/>
            <person name="Glaser N."/>
            <person name="Linglin J."/>
            <person name="Kema G.H.J."/>
            <person name="Lapalu N."/>
            <person name="Lawrence C.B."/>
            <person name="May K."/>
            <person name="Meyer M."/>
            <person name="Ollivier B."/>
            <person name="Poulain J."/>
            <person name="Schoch C.L."/>
            <person name="Simon A."/>
            <person name="Spatafora J.W."/>
            <person name="Stachowiak A."/>
            <person name="Turgeon B.G."/>
            <person name="Tyler B.M."/>
            <person name="Vincent D."/>
            <person name="Weissenbach J."/>
            <person name="Amselem J."/>
            <person name="Quesneville H."/>
            <person name="Oliver R.P."/>
            <person name="Wincker P."/>
            <person name="Balesdent M.-H."/>
            <person name="Howlett B.J."/>
        </authorList>
    </citation>
    <scope>NUCLEOTIDE SEQUENCE [LARGE SCALE GENOMIC DNA]</scope>
    <source>
        <strain evidence="2">JN3 / isolate v23.1.3 / race Av1-4-5-6-7-8</strain>
    </source>
</reference>